<name>A0A3M6TBJ2_POCDA</name>
<dbReference type="GO" id="GO:0000122">
    <property type="term" value="P:negative regulation of transcription by RNA polymerase II"/>
    <property type="evidence" value="ECO:0007669"/>
    <property type="project" value="InterPro"/>
</dbReference>
<dbReference type="InterPro" id="IPR004127">
    <property type="entry name" value="Prefoldin_subunit_alpha"/>
</dbReference>
<dbReference type="EMBL" id="RCHS01003956">
    <property type="protein sequence ID" value="RMX38699.1"/>
    <property type="molecule type" value="Genomic_DNA"/>
</dbReference>
<reference evidence="2 3" key="1">
    <citation type="journal article" date="2018" name="Sci. Rep.">
        <title>Comparative analysis of the Pocillopora damicornis genome highlights role of immune system in coral evolution.</title>
        <authorList>
            <person name="Cunning R."/>
            <person name="Bay R.A."/>
            <person name="Gillette P."/>
            <person name="Baker A.C."/>
            <person name="Traylor-Knowles N."/>
        </authorList>
    </citation>
    <scope>NUCLEOTIDE SEQUENCE [LARGE SCALE GENOMIC DNA]</scope>
    <source>
        <strain evidence="2">RSMAS</strain>
        <tissue evidence="2">Whole animal</tissue>
    </source>
</reference>
<keyword evidence="3" id="KW-1185">Reference proteome</keyword>
<dbReference type="GO" id="GO:0016592">
    <property type="term" value="C:mediator complex"/>
    <property type="evidence" value="ECO:0007669"/>
    <property type="project" value="TreeGrafter"/>
</dbReference>
<comment type="similarity">
    <text evidence="1">Belongs to the UXT family.</text>
</comment>
<sequence>MADEVHIDEKVKRYEEFLNERLRKDLETVLKTQGQVNSKIAEYLQLKSVIENIKNRDGSSGKALKTQVDLGCNFYCQAQITDPSKILVSVGYGFYVEFTLDEAQEFIEKKCAQLTAYASKLGNDSANIKARIKLVMEGLRELQDIGPHRDEPRPLWFCGSVVEHCGTESEGLILMETQDVFFVQCSSSSVVAMLEPMEIIKCAEILIPYLIDAQ</sequence>
<dbReference type="GO" id="GO:0045944">
    <property type="term" value="P:positive regulation of transcription by RNA polymerase II"/>
    <property type="evidence" value="ECO:0007669"/>
    <property type="project" value="TreeGrafter"/>
</dbReference>
<evidence type="ECO:0000256" key="1">
    <source>
        <dbReference type="ARBA" id="ARBA00007666"/>
    </source>
</evidence>
<dbReference type="AlphaFoldDB" id="A0A3M6TBJ2"/>
<dbReference type="Pfam" id="PF02996">
    <property type="entry name" value="Prefoldin"/>
    <property type="match status" value="1"/>
</dbReference>
<proteinExistence type="inferred from homology"/>
<dbReference type="STRING" id="46731.A0A3M6TBJ2"/>
<evidence type="ECO:0000313" key="3">
    <source>
        <dbReference type="Proteomes" id="UP000275408"/>
    </source>
</evidence>
<dbReference type="Gene3D" id="1.10.287.370">
    <property type="match status" value="1"/>
</dbReference>
<protein>
    <recommendedName>
        <fullName evidence="4">Protein UXT</fullName>
    </recommendedName>
</protein>
<dbReference type="NCBIfam" id="TIGR00293">
    <property type="entry name" value="prefoldin subunit alpha"/>
    <property type="match status" value="1"/>
</dbReference>
<dbReference type="Proteomes" id="UP000275408">
    <property type="component" value="Unassembled WGS sequence"/>
</dbReference>
<dbReference type="SUPFAM" id="SSF46579">
    <property type="entry name" value="Prefoldin"/>
    <property type="match status" value="1"/>
</dbReference>
<evidence type="ECO:0000313" key="2">
    <source>
        <dbReference type="EMBL" id="RMX38699.1"/>
    </source>
</evidence>
<dbReference type="OrthoDB" id="433124at2759"/>
<organism evidence="2 3">
    <name type="scientific">Pocillopora damicornis</name>
    <name type="common">Cauliflower coral</name>
    <name type="synonym">Millepora damicornis</name>
    <dbReference type="NCBI Taxonomy" id="46731"/>
    <lineage>
        <taxon>Eukaryota</taxon>
        <taxon>Metazoa</taxon>
        <taxon>Cnidaria</taxon>
        <taxon>Anthozoa</taxon>
        <taxon>Hexacorallia</taxon>
        <taxon>Scleractinia</taxon>
        <taxon>Astrocoeniina</taxon>
        <taxon>Pocilloporidae</taxon>
        <taxon>Pocillopora</taxon>
    </lineage>
</organism>
<dbReference type="PRINTS" id="PR01502">
    <property type="entry name" value="UXTPROTEIN"/>
</dbReference>
<dbReference type="InterPro" id="IPR009053">
    <property type="entry name" value="Prefoldin"/>
</dbReference>
<dbReference type="CDD" id="cd23158">
    <property type="entry name" value="Prefoldin_UXT"/>
    <property type="match status" value="1"/>
</dbReference>
<comment type="caution">
    <text evidence="2">The sequence shown here is derived from an EMBL/GenBank/DDBJ whole genome shotgun (WGS) entry which is preliminary data.</text>
</comment>
<dbReference type="PANTHER" id="PTHR13345">
    <property type="entry name" value="MEDIATOR OF RNA POLYMERASE II TRANSCRIPTION SUBUNIT 10"/>
    <property type="match status" value="1"/>
</dbReference>
<evidence type="ECO:0008006" key="4">
    <source>
        <dbReference type="Google" id="ProtNLM"/>
    </source>
</evidence>
<dbReference type="InterPro" id="IPR003994">
    <property type="entry name" value="UXT"/>
</dbReference>
<dbReference type="GO" id="GO:0003714">
    <property type="term" value="F:transcription corepressor activity"/>
    <property type="evidence" value="ECO:0007669"/>
    <property type="project" value="InterPro"/>
</dbReference>
<gene>
    <name evidence="2" type="ORF">pdam_00005897</name>
</gene>
<dbReference type="PANTHER" id="PTHR13345:SF9">
    <property type="entry name" value="PROTEIN UXT"/>
    <property type="match status" value="1"/>
</dbReference>
<accession>A0A3M6TBJ2</accession>